<comment type="caution">
    <text evidence="4">The sequence shown here is derived from an EMBL/GenBank/DDBJ whole genome shotgun (WGS) entry which is preliminary data.</text>
</comment>
<feature type="compositionally biased region" description="Low complexity" evidence="1">
    <location>
        <begin position="181"/>
        <end position="195"/>
    </location>
</feature>
<sequence>MLRATVASLALAVVLVGGAAPAVAADAPTARDRDTSSYTVSLDGAQVTTSSRSTTQIWYGVSAIGGGYERTYVAKVPARGGFVEFSGTRQYPDGYCITWVMYSTFTGFYDTPLCTSSATGGASSTPDAAPAATPTAVSTPAPATTATSTPTRTARPTATPTPTRSATPTAAPVTPTPTPTPTATVTPTPTPTAVAPVDVVLPDDTALVDAGTTMRDSFSAMSGQAAQDSANAVGTDSSMGYVVGGAAGLVAAAGGAGILLLRLGRRG</sequence>
<keyword evidence="5" id="KW-1185">Reference proteome</keyword>
<keyword evidence="3" id="KW-0732">Signal</keyword>
<feature type="region of interest" description="Disordered" evidence="1">
    <location>
        <begin position="117"/>
        <end position="195"/>
    </location>
</feature>
<reference evidence="4 5" key="1">
    <citation type="submission" date="2017-11" db="EMBL/GenBank/DDBJ databases">
        <title>Genomic Encyclopedia of Archaeal and Bacterial Type Strains, Phase II (KMG-II): From Individual Species to Whole Genera.</title>
        <authorList>
            <person name="Goeker M."/>
        </authorList>
    </citation>
    <scope>NUCLEOTIDE SEQUENCE [LARGE SCALE GENOMIC DNA]</scope>
    <source>
        <strain evidence="4 5">DSM 25478</strain>
    </source>
</reference>
<proteinExistence type="predicted"/>
<evidence type="ECO:0008006" key="6">
    <source>
        <dbReference type="Google" id="ProtNLM"/>
    </source>
</evidence>
<dbReference type="EMBL" id="PGFE01000001">
    <property type="protein sequence ID" value="PJJ77455.1"/>
    <property type="molecule type" value="Genomic_DNA"/>
</dbReference>
<protein>
    <recommendedName>
        <fullName evidence="6">Gram-positive cocci surface proteins LPxTG domain-containing protein</fullName>
    </recommendedName>
</protein>
<evidence type="ECO:0000256" key="1">
    <source>
        <dbReference type="SAM" id="MobiDB-lite"/>
    </source>
</evidence>
<feature type="chain" id="PRO_5015006479" description="Gram-positive cocci surface proteins LPxTG domain-containing protein" evidence="3">
    <location>
        <begin position="25"/>
        <end position="267"/>
    </location>
</feature>
<evidence type="ECO:0000313" key="4">
    <source>
        <dbReference type="EMBL" id="PJJ77455.1"/>
    </source>
</evidence>
<dbReference type="RefSeq" id="WP_203968102.1">
    <property type="nucleotide sequence ID" value="NZ_BOOX01000003.1"/>
</dbReference>
<feature type="transmembrane region" description="Helical" evidence="2">
    <location>
        <begin position="239"/>
        <end position="261"/>
    </location>
</feature>
<evidence type="ECO:0000256" key="2">
    <source>
        <dbReference type="SAM" id="Phobius"/>
    </source>
</evidence>
<feature type="signal peptide" evidence="3">
    <location>
        <begin position="1"/>
        <end position="24"/>
    </location>
</feature>
<accession>A0A2M9D054</accession>
<gene>
    <name evidence="4" type="ORF">CLV28_0674</name>
</gene>
<evidence type="ECO:0000256" key="3">
    <source>
        <dbReference type="SAM" id="SignalP"/>
    </source>
</evidence>
<keyword evidence="2" id="KW-1133">Transmembrane helix</keyword>
<keyword evidence="2" id="KW-0812">Transmembrane</keyword>
<dbReference type="Proteomes" id="UP000231693">
    <property type="component" value="Unassembled WGS sequence"/>
</dbReference>
<organism evidence="4 5">
    <name type="scientific">Sediminihabitans luteus</name>
    <dbReference type="NCBI Taxonomy" id="1138585"/>
    <lineage>
        <taxon>Bacteria</taxon>
        <taxon>Bacillati</taxon>
        <taxon>Actinomycetota</taxon>
        <taxon>Actinomycetes</taxon>
        <taxon>Micrococcales</taxon>
        <taxon>Cellulomonadaceae</taxon>
        <taxon>Sediminihabitans</taxon>
    </lineage>
</organism>
<name>A0A2M9D054_9CELL</name>
<dbReference type="AlphaFoldDB" id="A0A2M9D054"/>
<feature type="compositionally biased region" description="Low complexity" evidence="1">
    <location>
        <begin position="117"/>
        <end position="173"/>
    </location>
</feature>
<evidence type="ECO:0000313" key="5">
    <source>
        <dbReference type="Proteomes" id="UP000231693"/>
    </source>
</evidence>
<keyword evidence="2" id="KW-0472">Membrane</keyword>